<dbReference type="OrthoDB" id="6782332at2759"/>
<keyword evidence="2" id="KW-1185">Reference proteome</keyword>
<evidence type="ECO:0000313" key="2">
    <source>
        <dbReference type="Proteomes" id="UP000054630"/>
    </source>
</evidence>
<proteinExistence type="predicted"/>
<evidence type="ECO:0008006" key="3">
    <source>
        <dbReference type="Google" id="ProtNLM"/>
    </source>
</evidence>
<gene>
    <name evidence="1" type="ORF">T07_10854</name>
</gene>
<comment type="caution">
    <text evidence="1">The sequence shown here is derived from an EMBL/GenBank/DDBJ whole genome shotgun (WGS) entry which is preliminary data.</text>
</comment>
<accession>A0A0V0SE94</accession>
<feature type="non-terminal residue" evidence="1">
    <location>
        <position position="127"/>
    </location>
</feature>
<sequence>MCVPQNVEFPRILTAIVHTPADAQNIYSRRQCPRSAARRFKTPFKIWSLFMIKDIIVITLNTDIYISKVQDDNELNLCDLHNSDGTGIGSFSSTMSIQRLRFLLGCMRFEDHATRSERKLQDKLTPI</sequence>
<evidence type="ECO:0000313" key="1">
    <source>
        <dbReference type="EMBL" id="KRX25088.1"/>
    </source>
</evidence>
<protein>
    <recommendedName>
        <fullName evidence="3">PiggyBac transposable element-derived protein domain-containing protein</fullName>
    </recommendedName>
</protein>
<name>A0A0V0SE94_9BILA</name>
<dbReference type="EMBL" id="JYDL01000014">
    <property type="protein sequence ID" value="KRX25088.1"/>
    <property type="molecule type" value="Genomic_DNA"/>
</dbReference>
<organism evidence="1 2">
    <name type="scientific">Trichinella nelsoni</name>
    <dbReference type="NCBI Taxonomy" id="6336"/>
    <lineage>
        <taxon>Eukaryota</taxon>
        <taxon>Metazoa</taxon>
        <taxon>Ecdysozoa</taxon>
        <taxon>Nematoda</taxon>
        <taxon>Enoplea</taxon>
        <taxon>Dorylaimia</taxon>
        <taxon>Trichinellida</taxon>
        <taxon>Trichinellidae</taxon>
        <taxon>Trichinella</taxon>
    </lineage>
</organism>
<reference evidence="1 2" key="1">
    <citation type="submission" date="2015-01" db="EMBL/GenBank/DDBJ databases">
        <title>Evolution of Trichinella species and genotypes.</title>
        <authorList>
            <person name="Korhonen P.K."/>
            <person name="Edoardo P."/>
            <person name="Giuseppe L.R."/>
            <person name="Gasser R.B."/>
        </authorList>
    </citation>
    <scope>NUCLEOTIDE SEQUENCE [LARGE SCALE GENOMIC DNA]</scope>
    <source>
        <strain evidence="1">ISS37</strain>
    </source>
</reference>
<dbReference type="Proteomes" id="UP000054630">
    <property type="component" value="Unassembled WGS sequence"/>
</dbReference>
<dbReference type="AlphaFoldDB" id="A0A0V0SE94"/>